<keyword evidence="4" id="KW-1185">Reference proteome</keyword>
<feature type="region of interest" description="Disordered" evidence="1">
    <location>
        <begin position="1"/>
        <end position="79"/>
    </location>
</feature>
<comment type="caution">
    <text evidence="3">The sequence shown here is derived from an EMBL/GenBank/DDBJ whole genome shotgun (WGS) entry which is preliminary data.</text>
</comment>
<reference evidence="3" key="1">
    <citation type="journal article" date="2023" name="bioRxiv">
        <title>Improved chromosome-level genome assembly for marigold (Tagetes erecta).</title>
        <authorList>
            <person name="Jiang F."/>
            <person name="Yuan L."/>
            <person name="Wang S."/>
            <person name="Wang H."/>
            <person name="Xu D."/>
            <person name="Wang A."/>
            <person name="Fan W."/>
        </authorList>
    </citation>
    <scope>NUCLEOTIDE SEQUENCE</scope>
    <source>
        <strain evidence="3">WSJ</strain>
        <tissue evidence="3">Leaf</tissue>
    </source>
</reference>
<evidence type="ECO:0000256" key="1">
    <source>
        <dbReference type="SAM" id="MobiDB-lite"/>
    </source>
</evidence>
<proteinExistence type="predicted"/>
<dbReference type="Proteomes" id="UP001229421">
    <property type="component" value="Unassembled WGS sequence"/>
</dbReference>
<evidence type="ECO:0000313" key="3">
    <source>
        <dbReference type="EMBL" id="KAK1413317.1"/>
    </source>
</evidence>
<gene>
    <name evidence="3" type="ORF">QVD17_35089</name>
</gene>
<name>A0AAD8JZ90_TARER</name>
<dbReference type="InterPro" id="IPR026960">
    <property type="entry name" value="RVT-Znf"/>
</dbReference>
<feature type="domain" description="Reverse transcriptase zinc-binding" evidence="2">
    <location>
        <begin position="90"/>
        <end position="164"/>
    </location>
</feature>
<evidence type="ECO:0000259" key="2">
    <source>
        <dbReference type="Pfam" id="PF13966"/>
    </source>
</evidence>
<feature type="compositionally biased region" description="Basic and acidic residues" evidence="1">
    <location>
        <begin position="63"/>
        <end position="79"/>
    </location>
</feature>
<organism evidence="3 4">
    <name type="scientific">Tagetes erecta</name>
    <name type="common">African marigold</name>
    <dbReference type="NCBI Taxonomy" id="13708"/>
    <lineage>
        <taxon>Eukaryota</taxon>
        <taxon>Viridiplantae</taxon>
        <taxon>Streptophyta</taxon>
        <taxon>Embryophyta</taxon>
        <taxon>Tracheophyta</taxon>
        <taxon>Spermatophyta</taxon>
        <taxon>Magnoliopsida</taxon>
        <taxon>eudicotyledons</taxon>
        <taxon>Gunneridae</taxon>
        <taxon>Pentapetalae</taxon>
        <taxon>asterids</taxon>
        <taxon>campanulids</taxon>
        <taxon>Asterales</taxon>
        <taxon>Asteraceae</taxon>
        <taxon>Asteroideae</taxon>
        <taxon>Heliantheae alliance</taxon>
        <taxon>Tageteae</taxon>
        <taxon>Tagetes</taxon>
    </lineage>
</organism>
<accession>A0AAD8JZ90</accession>
<evidence type="ECO:0000313" key="4">
    <source>
        <dbReference type="Proteomes" id="UP001229421"/>
    </source>
</evidence>
<dbReference type="EMBL" id="JAUHHV010000009">
    <property type="protein sequence ID" value="KAK1413317.1"/>
    <property type="molecule type" value="Genomic_DNA"/>
</dbReference>
<dbReference type="Pfam" id="PF13966">
    <property type="entry name" value="zf-RVT"/>
    <property type="match status" value="1"/>
</dbReference>
<feature type="compositionally biased region" description="Acidic residues" evidence="1">
    <location>
        <begin position="48"/>
        <end position="62"/>
    </location>
</feature>
<protein>
    <recommendedName>
        <fullName evidence="2">Reverse transcriptase zinc-binding domain-containing protein</fullName>
    </recommendedName>
</protein>
<sequence length="166" mass="19780">MCNSYWNQTKDPKTKIRDRRRRKERRKTSKKIKEHRTYLDRNRREERNEDEDEDDGAEEDERAAERERGEVRPSEVKDGWTWSEDKDGIYTVASMKKILYNSHSTTGNFCFPWNNWVPKKINIFSWKAVLDRLPTRVAIISQRNIQTTSIMCGLCQAEPETTEHPS</sequence>
<feature type="compositionally biased region" description="Basic and acidic residues" evidence="1">
    <location>
        <begin position="35"/>
        <end position="47"/>
    </location>
</feature>
<feature type="compositionally biased region" description="Basic residues" evidence="1">
    <location>
        <begin position="16"/>
        <end position="34"/>
    </location>
</feature>
<dbReference type="AlphaFoldDB" id="A0AAD8JZ90"/>